<evidence type="ECO:0000256" key="14">
    <source>
        <dbReference type="PIRSR" id="PIRSR602401-1"/>
    </source>
</evidence>
<evidence type="ECO:0000256" key="5">
    <source>
        <dbReference type="ARBA" id="ARBA00010617"/>
    </source>
</evidence>
<keyword evidence="11 14" id="KW-0408">Iron</keyword>
<evidence type="ECO:0000256" key="11">
    <source>
        <dbReference type="ARBA" id="ARBA00023004"/>
    </source>
</evidence>
<evidence type="ECO:0000256" key="6">
    <source>
        <dbReference type="ARBA" id="ARBA00022617"/>
    </source>
</evidence>
<dbReference type="InterPro" id="IPR002401">
    <property type="entry name" value="Cyt_P450_E_grp-I"/>
</dbReference>
<comment type="caution">
    <text evidence="16">The sequence shown here is derived from an EMBL/GenBank/DDBJ whole genome shotgun (WGS) entry which is preliminary data.</text>
</comment>
<keyword evidence="12 15" id="KW-0503">Monooxygenase</keyword>
<comment type="similarity">
    <text evidence="5 15">Belongs to the cytochrome P450 family.</text>
</comment>
<comment type="cofactor">
    <cofactor evidence="1 14">
        <name>heme</name>
        <dbReference type="ChEBI" id="CHEBI:30413"/>
    </cofactor>
</comment>
<comment type="subcellular location">
    <subcellularLocation>
        <location evidence="4">Endoplasmic reticulum membrane</location>
        <topology evidence="4">Peripheral membrane protein</topology>
    </subcellularLocation>
    <subcellularLocation>
        <location evidence="3">Microsome membrane</location>
        <topology evidence="3">Peripheral membrane protein</topology>
    </subcellularLocation>
</comment>
<evidence type="ECO:0000256" key="15">
    <source>
        <dbReference type="RuleBase" id="RU000461"/>
    </source>
</evidence>
<comment type="function">
    <text evidence="2">May be involved in the metabolism of insect hormones and in the breakdown of synthetic insecticides.</text>
</comment>
<evidence type="ECO:0008006" key="18">
    <source>
        <dbReference type="Google" id="ProtNLM"/>
    </source>
</evidence>
<sequence length="411" mass="46921">MSFLITILILLLCYALYRYKRRRVHELMENIPTPPGASSVFGALKYLPQGRHIIYKLLVDYSRHALENKGILRIVTDPHLFIGVSNREDVEYILKNYLEKDNIMDFFQEVLGNASIIASAPTWVRRRKLLMPAFSPKIIKRFVNIQARRGKELADTLEMDGRVGSVEFSILPYIHAYTLGSIVGQGEDTKSFLDLIMLSEQENRLSDEELREEILVMMLAGTDTSAVSIGYTLLLLAKYPEIQERAYNEIVKHLGNTDRLLQSEDVMAFEYLNNVVKESLRLFPPVPLLVRNSGDAETTLPSGPTLPSRTTVFISVWGMHRDPKYWGPNAECFDPDRFCDKELNVLSFSLGRRNCIGYKYAMQSVKIAVASILRHYKVVGVPEVIPVPTIDSTYSIMLRSMDDFKISLEKR</sequence>
<evidence type="ECO:0000256" key="13">
    <source>
        <dbReference type="ARBA" id="ARBA00023136"/>
    </source>
</evidence>
<evidence type="ECO:0000256" key="8">
    <source>
        <dbReference type="ARBA" id="ARBA00022824"/>
    </source>
</evidence>
<feature type="binding site" description="axial binding residue" evidence="14">
    <location>
        <position position="355"/>
    </location>
    <ligand>
        <name>heme</name>
        <dbReference type="ChEBI" id="CHEBI:30413"/>
    </ligand>
    <ligandPart>
        <name>Fe</name>
        <dbReference type="ChEBI" id="CHEBI:18248"/>
    </ligandPart>
</feature>
<evidence type="ECO:0000313" key="16">
    <source>
        <dbReference type="EMBL" id="CAH4038195.1"/>
    </source>
</evidence>
<dbReference type="GO" id="GO:0016705">
    <property type="term" value="F:oxidoreductase activity, acting on paired donors, with incorporation or reduction of molecular oxygen"/>
    <property type="evidence" value="ECO:0007669"/>
    <property type="project" value="InterPro"/>
</dbReference>
<name>A0A9P0XGS3_PIEBR</name>
<dbReference type="PRINTS" id="PR00385">
    <property type="entry name" value="P450"/>
</dbReference>
<protein>
    <recommendedName>
        <fullName evidence="18">Cytochrome P450</fullName>
    </recommendedName>
</protein>
<evidence type="ECO:0000256" key="10">
    <source>
        <dbReference type="ARBA" id="ARBA00023002"/>
    </source>
</evidence>
<dbReference type="InterPro" id="IPR036396">
    <property type="entry name" value="Cyt_P450_sf"/>
</dbReference>
<dbReference type="EMBL" id="CALOZG010000086">
    <property type="protein sequence ID" value="CAH4038195.1"/>
    <property type="molecule type" value="Genomic_DNA"/>
</dbReference>
<keyword evidence="8" id="KW-0256">Endoplasmic reticulum</keyword>
<dbReference type="InterPro" id="IPR001128">
    <property type="entry name" value="Cyt_P450"/>
</dbReference>
<dbReference type="GO" id="GO:0005506">
    <property type="term" value="F:iron ion binding"/>
    <property type="evidence" value="ECO:0007669"/>
    <property type="project" value="InterPro"/>
</dbReference>
<evidence type="ECO:0000256" key="3">
    <source>
        <dbReference type="ARBA" id="ARBA00004174"/>
    </source>
</evidence>
<evidence type="ECO:0000313" key="17">
    <source>
        <dbReference type="Proteomes" id="UP001152562"/>
    </source>
</evidence>
<dbReference type="AlphaFoldDB" id="A0A9P0XGS3"/>
<keyword evidence="9" id="KW-0492">Microsome</keyword>
<reference evidence="16" key="1">
    <citation type="submission" date="2022-05" db="EMBL/GenBank/DDBJ databases">
        <authorList>
            <person name="Okamura Y."/>
        </authorList>
    </citation>
    <scope>NUCLEOTIDE SEQUENCE</scope>
</reference>
<dbReference type="PANTHER" id="PTHR24291:SF189">
    <property type="entry name" value="CYTOCHROME P450 4C3-RELATED"/>
    <property type="match status" value="1"/>
</dbReference>
<keyword evidence="6 14" id="KW-0349">Heme</keyword>
<dbReference type="InterPro" id="IPR050196">
    <property type="entry name" value="Cytochrome_P450_Monoox"/>
</dbReference>
<evidence type="ECO:0000256" key="7">
    <source>
        <dbReference type="ARBA" id="ARBA00022723"/>
    </source>
</evidence>
<keyword evidence="13" id="KW-0472">Membrane</keyword>
<evidence type="ECO:0000256" key="2">
    <source>
        <dbReference type="ARBA" id="ARBA00003690"/>
    </source>
</evidence>
<dbReference type="PANTHER" id="PTHR24291">
    <property type="entry name" value="CYTOCHROME P450 FAMILY 4"/>
    <property type="match status" value="1"/>
</dbReference>
<dbReference type="PROSITE" id="PS00086">
    <property type="entry name" value="CYTOCHROME_P450"/>
    <property type="match status" value="1"/>
</dbReference>
<evidence type="ECO:0000256" key="9">
    <source>
        <dbReference type="ARBA" id="ARBA00022848"/>
    </source>
</evidence>
<dbReference type="Gene3D" id="1.10.630.10">
    <property type="entry name" value="Cytochrome P450"/>
    <property type="match status" value="2"/>
</dbReference>
<evidence type="ECO:0000256" key="4">
    <source>
        <dbReference type="ARBA" id="ARBA00004406"/>
    </source>
</evidence>
<dbReference type="GO" id="GO:0020037">
    <property type="term" value="F:heme binding"/>
    <property type="evidence" value="ECO:0007669"/>
    <property type="project" value="InterPro"/>
</dbReference>
<proteinExistence type="inferred from homology"/>
<dbReference type="GO" id="GO:0005789">
    <property type="term" value="C:endoplasmic reticulum membrane"/>
    <property type="evidence" value="ECO:0007669"/>
    <property type="project" value="UniProtKB-SubCell"/>
</dbReference>
<dbReference type="Proteomes" id="UP001152562">
    <property type="component" value="Unassembled WGS sequence"/>
</dbReference>
<dbReference type="InterPro" id="IPR017972">
    <property type="entry name" value="Cyt_P450_CS"/>
</dbReference>
<keyword evidence="10 15" id="KW-0560">Oxidoreductase</keyword>
<evidence type="ECO:0000256" key="1">
    <source>
        <dbReference type="ARBA" id="ARBA00001971"/>
    </source>
</evidence>
<dbReference type="PRINTS" id="PR00463">
    <property type="entry name" value="EP450I"/>
</dbReference>
<dbReference type="Pfam" id="PF00067">
    <property type="entry name" value="p450"/>
    <property type="match status" value="1"/>
</dbReference>
<gene>
    <name evidence="16" type="ORF">PIBRA_LOCUS13787</name>
</gene>
<evidence type="ECO:0000256" key="12">
    <source>
        <dbReference type="ARBA" id="ARBA00023033"/>
    </source>
</evidence>
<accession>A0A9P0XGS3</accession>
<keyword evidence="17" id="KW-1185">Reference proteome</keyword>
<dbReference type="SUPFAM" id="SSF48264">
    <property type="entry name" value="Cytochrome P450"/>
    <property type="match status" value="1"/>
</dbReference>
<organism evidence="16 17">
    <name type="scientific">Pieris brassicae</name>
    <name type="common">White butterfly</name>
    <name type="synonym">Large white butterfly</name>
    <dbReference type="NCBI Taxonomy" id="7116"/>
    <lineage>
        <taxon>Eukaryota</taxon>
        <taxon>Metazoa</taxon>
        <taxon>Ecdysozoa</taxon>
        <taxon>Arthropoda</taxon>
        <taxon>Hexapoda</taxon>
        <taxon>Insecta</taxon>
        <taxon>Pterygota</taxon>
        <taxon>Neoptera</taxon>
        <taxon>Endopterygota</taxon>
        <taxon>Lepidoptera</taxon>
        <taxon>Glossata</taxon>
        <taxon>Ditrysia</taxon>
        <taxon>Papilionoidea</taxon>
        <taxon>Pieridae</taxon>
        <taxon>Pierinae</taxon>
        <taxon>Pieris</taxon>
    </lineage>
</organism>
<dbReference type="GO" id="GO:0004497">
    <property type="term" value="F:monooxygenase activity"/>
    <property type="evidence" value="ECO:0007669"/>
    <property type="project" value="UniProtKB-KW"/>
</dbReference>
<keyword evidence="7 14" id="KW-0479">Metal-binding</keyword>